<keyword evidence="1" id="KW-0812">Transmembrane</keyword>
<gene>
    <name evidence="2" type="ORF">B0H67DRAFT_590451</name>
</gene>
<comment type="caution">
    <text evidence="2">The sequence shown here is derived from an EMBL/GenBank/DDBJ whole genome shotgun (WGS) entry which is preliminary data.</text>
</comment>
<dbReference type="PANTHER" id="PTHR37490:SF3">
    <property type="entry name" value="DUF3431 DOMAIN CONTAINING PROTEIN"/>
    <property type="match status" value="1"/>
</dbReference>
<dbReference type="AlphaFoldDB" id="A0AA40DPK9"/>
<dbReference type="InterPro" id="IPR021838">
    <property type="entry name" value="DUF3431"/>
</dbReference>
<dbReference type="PANTHER" id="PTHR37490">
    <property type="entry name" value="EXPRESSED PROTEIN"/>
    <property type="match status" value="1"/>
</dbReference>
<reference evidence="2" key="1">
    <citation type="submission" date="2023-06" db="EMBL/GenBank/DDBJ databases">
        <title>Genome-scale phylogeny and comparative genomics of the fungal order Sordariales.</title>
        <authorList>
            <consortium name="Lawrence Berkeley National Laboratory"/>
            <person name="Hensen N."/>
            <person name="Bonometti L."/>
            <person name="Westerberg I."/>
            <person name="Brannstrom I.O."/>
            <person name="Guillou S."/>
            <person name="Cros-Aarteil S."/>
            <person name="Calhoun S."/>
            <person name="Haridas S."/>
            <person name="Kuo A."/>
            <person name="Mondo S."/>
            <person name="Pangilinan J."/>
            <person name="Riley R."/>
            <person name="Labutti K."/>
            <person name="Andreopoulos B."/>
            <person name="Lipzen A."/>
            <person name="Chen C."/>
            <person name="Yanf M."/>
            <person name="Daum C."/>
            <person name="Ng V."/>
            <person name="Clum A."/>
            <person name="Steindorff A."/>
            <person name="Ohm R."/>
            <person name="Martin F."/>
            <person name="Silar P."/>
            <person name="Natvig D."/>
            <person name="Lalanne C."/>
            <person name="Gautier V."/>
            <person name="Ament-Velasquez S.L."/>
            <person name="Kruys A."/>
            <person name="Hutchinson M.I."/>
            <person name="Powell A.J."/>
            <person name="Barry K."/>
            <person name="Miller A.N."/>
            <person name="Grigoriev I.V."/>
            <person name="Debuchy R."/>
            <person name="Gladieux P."/>
            <person name="Thoren M.H."/>
            <person name="Johannesson H."/>
        </authorList>
    </citation>
    <scope>NUCLEOTIDE SEQUENCE</scope>
    <source>
        <strain evidence="2">SMH4607-1</strain>
    </source>
</reference>
<evidence type="ECO:0000256" key="1">
    <source>
        <dbReference type="SAM" id="Phobius"/>
    </source>
</evidence>
<evidence type="ECO:0000313" key="2">
    <source>
        <dbReference type="EMBL" id="KAK0708517.1"/>
    </source>
</evidence>
<proteinExistence type="predicted"/>
<keyword evidence="3" id="KW-1185">Reference proteome</keyword>
<keyword evidence="1" id="KW-1133">Transmembrane helix</keyword>
<dbReference type="EMBL" id="JAUKUA010000006">
    <property type="protein sequence ID" value="KAK0708517.1"/>
    <property type="molecule type" value="Genomic_DNA"/>
</dbReference>
<dbReference type="Proteomes" id="UP001172102">
    <property type="component" value="Unassembled WGS sequence"/>
</dbReference>
<sequence length="328" mass="36946">MSSRWAKILALPVTAVIVCSWLFVFRFQQEQTLLSPGASGVLPQVDTSTLPAVEIVVASRTFENTSWVNQYLPDTWTRSIYVSDDPSANLTVPRNKGREAMIYLTHLIERYDTLAAATVFFHANRFSWHNDDPDYDALPMFANLQLDYIQKIGYTSLRCAWAVGCPIQVYPYDQASPVRYGANATDFPPNATAKSVFKQAFEELMPGQKVPDAVGAGCCSQFAVSRDRVHKRPKEDYLRWRTWLLETELDDELSGRVLEYMWHIMFGKPAFHCPKAGECYCKLYGLCGLQCTKGLCSGRYAVPPSPLPDGWPLVGFDDEPRTFSGPLL</sequence>
<feature type="transmembrane region" description="Helical" evidence="1">
    <location>
        <begin position="6"/>
        <end position="25"/>
    </location>
</feature>
<keyword evidence="1" id="KW-0472">Membrane</keyword>
<dbReference type="Pfam" id="PF11913">
    <property type="entry name" value="DUF3431"/>
    <property type="match status" value="1"/>
</dbReference>
<accession>A0AA40DPK9</accession>
<protein>
    <submittedName>
        <fullName evidence="2">Uncharacterized protein</fullName>
    </submittedName>
</protein>
<evidence type="ECO:0000313" key="3">
    <source>
        <dbReference type="Proteomes" id="UP001172102"/>
    </source>
</evidence>
<organism evidence="2 3">
    <name type="scientific">Lasiosphaeris hirsuta</name>
    <dbReference type="NCBI Taxonomy" id="260670"/>
    <lineage>
        <taxon>Eukaryota</taxon>
        <taxon>Fungi</taxon>
        <taxon>Dikarya</taxon>
        <taxon>Ascomycota</taxon>
        <taxon>Pezizomycotina</taxon>
        <taxon>Sordariomycetes</taxon>
        <taxon>Sordariomycetidae</taxon>
        <taxon>Sordariales</taxon>
        <taxon>Lasiosphaeriaceae</taxon>
        <taxon>Lasiosphaeris</taxon>
    </lineage>
</organism>
<name>A0AA40DPK9_9PEZI</name>